<organism evidence="1 2">
    <name type="scientific">Ahrensia marina</name>
    <dbReference type="NCBI Taxonomy" id="1514904"/>
    <lineage>
        <taxon>Bacteria</taxon>
        <taxon>Pseudomonadati</taxon>
        <taxon>Pseudomonadota</taxon>
        <taxon>Alphaproteobacteria</taxon>
        <taxon>Hyphomicrobiales</taxon>
        <taxon>Ahrensiaceae</taxon>
        <taxon>Ahrensia</taxon>
    </lineage>
</organism>
<dbReference type="AlphaFoldDB" id="A0A0M9GMP3"/>
<proteinExistence type="predicted"/>
<keyword evidence="2" id="KW-1185">Reference proteome</keyword>
<sequence>MPTTTIGEELHPGEPNYVGGCQLKKPTSLISASSLKMRKVPRILSSAAERSQLGRYRCIWFMMKGETGMKFP</sequence>
<comment type="caution">
    <text evidence="1">The sequence shown here is derived from an EMBL/GenBank/DDBJ whole genome shotgun (WGS) entry which is preliminary data.</text>
</comment>
<dbReference type="PATRIC" id="fig|1514904.3.peg.941"/>
<dbReference type="STRING" id="1514904.SU32_10545"/>
<name>A0A0M9GMP3_9HYPH</name>
<gene>
    <name evidence="1" type="ORF">SU32_10545</name>
</gene>
<dbReference type="Proteomes" id="UP000038011">
    <property type="component" value="Unassembled WGS sequence"/>
</dbReference>
<accession>A0A0M9GMP3</accession>
<reference evidence="1 2" key="1">
    <citation type="submission" date="2015-01" db="EMBL/GenBank/DDBJ databases">
        <title>Ahrensia donghaiensis sp. nov., a novel dimethylsulphoniopropionate-cleavage bacterium isolated from seawater and emended descriptions of the genus Ahrensia and Ahrensia kielensis.</title>
        <authorList>
            <person name="Liu J."/>
        </authorList>
    </citation>
    <scope>NUCLEOTIDE SEQUENCE [LARGE SCALE GENOMIC DNA]</scope>
    <source>
        <strain evidence="1 2">LZD062</strain>
    </source>
</reference>
<evidence type="ECO:0000313" key="2">
    <source>
        <dbReference type="Proteomes" id="UP000038011"/>
    </source>
</evidence>
<protein>
    <submittedName>
        <fullName evidence="1">Uncharacterized protein</fullName>
    </submittedName>
</protein>
<evidence type="ECO:0000313" key="1">
    <source>
        <dbReference type="EMBL" id="KPB01066.1"/>
    </source>
</evidence>
<dbReference type="EMBL" id="JXMU01000014">
    <property type="protein sequence ID" value="KPB01066.1"/>
    <property type="molecule type" value="Genomic_DNA"/>
</dbReference>